<organism evidence="1 2">
    <name type="scientific">Poseidonibacter ostreae</name>
    <dbReference type="NCBI Taxonomy" id="2654171"/>
    <lineage>
        <taxon>Bacteria</taxon>
        <taxon>Pseudomonadati</taxon>
        <taxon>Campylobacterota</taxon>
        <taxon>Epsilonproteobacteria</taxon>
        <taxon>Campylobacterales</taxon>
        <taxon>Arcobacteraceae</taxon>
        <taxon>Poseidonibacter</taxon>
    </lineage>
</organism>
<gene>
    <name evidence="1" type="ORF">GBG18_12015</name>
</gene>
<dbReference type="Proteomes" id="UP000461010">
    <property type="component" value="Unassembled WGS sequence"/>
</dbReference>
<keyword evidence="2" id="KW-1185">Reference proteome</keyword>
<evidence type="ECO:0000313" key="2">
    <source>
        <dbReference type="Proteomes" id="UP000461010"/>
    </source>
</evidence>
<sequence length="66" mass="7823">MFNNQRELQVVCPRCKSENIFIGRSLDIKPTDTVKCNDCSYSQLAQRFKDQWKIQNTKKTKEKILN</sequence>
<proteinExistence type="predicted"/>
<comment type="caution">
    <text evidence="1">The sequence shown here is derived from an EMBL/GenBank/DDBJ whole genome shotgun (WGS) entry which is preliminary data.</text>
</comment>
<name>A0ABQ6VIT6_9BACT</name>
<protein>
    <submittedName>
        <fullName evidence="1">Uncharacterized protein</fullName>
    </submittedName>
</protein>
<accession>A0ABQ6VIT6</accession>
<reference evidence="1 2" key="1">
    <citation type="submission" date="2019-10" db="EMBL/GenBank/DDBJ databases">
        <title>Poseidonibacter ostreae sp. nov., isolated from the gut of the Ostrea denselamellosa.</title>
        <authorList>
            <person name="Choi A."/>
        </authorList>
    </citation>
    <scope>NUCLEOTIDE SEQUENCE [LARGE SCALE GENOMIC DNA]</scope>
    <source>
        <strain evidence="1 2">SJOD-M-5</strain>
    </source>
</reference>
<dbReference type="RefSeq" id="WP_152191383.1">
    <property type="nucleotide sequence ID" value="NZ_WFKI01000030.1"/>
</dbReference>
<dbReference type="EMBL" id="WFKJ01000042">
    <property type="protein sequence ID" value="KAB7888952.1"/>
    <property type="molecule type" value="Genomic_DNA"/>
</dbReference>
<evidence type="ECO:0000313" key="1">
    <source>
        <dbReference type="EMBL" id="KAB7888952.1"/>
    </source>
</evidence>